<evidence type="ECO:0000256" key="3">
    <source>
        <dbReference type="ARBA" id="ARBA00022989"/>
    </source>
</evidence>
<accession>A0A9X2SE58</accession>
<dbReference type="Pfam" id="PF09685">
    <property type="entry name" value="MamF_MmsF"/>
    <property type="match status" value="1"/>
</dbReference>
<dbReference type="InterPro" id="IPR019109">
    <property type="entry name" value="MamF_MmsF"/>
</dbReference>
<comment type="caution">
    <text evidence="6">The sequence shown here is derived from an EMBL/GenBank/DDBJ whole genome shotgun (WGS) entry which is preliminary data.</text>
</comment>
<organism evidence="6 7">
    <name type="scientific">Paenibacillus soyae</name>
    <dbReference type="NCBI Taxonomy" id="2969249"/>
    <lineage>
        <taxon>Bacteria</taxon>
        <taxon>Bacillati</taxon>
        <taxon>Bacillota</taxon>
        <taxon>Bacilli</taxon>
        <taxon>Bacillales</taxon>
        <taxon>Paenibacillaceae</taxon>
        <taxon>Paenibacillus</taxon>
    </lineage>
</organism>
<feature type="transmembrane region" description="Helical" evidence="5">
    <location>
        <begin position="20"/>
        <end position="44"/>
    </location>
</feature>
<dbReference type="RefSeq" id="WP_257452735.1">
    <property type="nucleotide sequence ID" value="NZ_JANIPJ010000035.1"/>
</dbReference>
<evidence type="ECO:0000256" key="2">
    <source>
        <dbReference type="ARBA" id="ARBA00022692"/>
    </source>
</evidence>
<evidence type="ECO:0000256" key="1">
    <source>
        <dbReference type="ARBA" id="ARBA00004141"/>
    </source>
</evidence>
<keyword evidence="7" id="KW-1185">Reference proteome</keyword>
<sequence>MNQPFYPVSNEERTYGMLCHILAFSGFIVPFGTIIGPLIMWLIKKDQSAFINDQGKEAVNFQISCAIYAIVGAVLCLIVIGVFLLIALGIFWIIFVIIGSVKANEGKLYRYPMTLRFIK</sequence>
<evidence type="ECO:0000313" key="6">
    <source>
        <dbReference type="EMBL" id="MCR2807862.1"/>
    </source>
</evidence>
<dbReference type="AlphaFoldDB" id="A0A9X2SE58"/>
<feature type="transmembrane region" description="Helical" evidence="5">
    <location>
        <begin position="65"/>
        <end position="98"/>
    </location>
</feature>
<keyword evidence="4 5" id="KW-0472">Membrane</keyword>
<name>A0A9X2SE58_9BACL</name>
<keyword evidence="2 5" id="KW-0812">Transmembrane</keyword>
<evidence type="ECO:0000256" key="5">
    <source>
        <dbReference type="SAM" id="Phobius"/>
    </source>
</evidence>
<proteinExistence type="predicted"/>
<dbReference type="EMBL" id="JANIPJ010000035">
    <property type="protein sequence ID" value="MCR2807862.1"/>
    <property type="molecule type" value="Genomic_DNA"/>
</dbReference>
<reference evidence="6" key="1">
    <citation type="submission" date="2022-08" db="EMBL/GenBank/DDBJ databases">
        <title>The genomic sequence of strain Paenibacillus sp. SCIV0701.</title>
        <authorList>
            <person name="Zhao H."/>
        </authorList>
    </citation>
    <scope>NUCLEOTIDE SEQUENCE</scope>
    <source>
        <strain evidence="6">SCIV0701</strain>
    </source>
</reference>
<protein>
    <submittedName>
        <fullName evidence="6">DUF4870 domain-containing protein</fullName>
    </submittedName>
</protein>
<dbReference type="Proteomes" id="UP001141950">
    <property type="component" value="Unassembled WGS sequence"/>
</dbReference>
<evidence type="ECO:0000256" key="4">
    <source>
        <dbReference type="ARBA" id="ARBA00023136"/>
    </source>
</evidence>
<evidence type="ECO:0000313" key="7">
    <source>
        <dbReference type="Proteomes" id="UP001141950"/>
    </source>
</evidence>
<gene>
    <name evidence="6" type="ORF">NQZ67_28695</name>
</gene>
<keyword evidence="3 5" id="KW-1133">Transmembrane helix</keyword>
<comment type="subcellular location">
    <subcellularLocation>
        <location evidence="1">Membrane</location>
        <topology evidence="1">Multi-pass membrane protein</topology>
    </subcellularLocation>
</comment>